<feature type="compositionally biased region" description="Basic and acidic residues" evidence="1">
    <location>
        <begin position="27"/>
        <end position="38"/>
    </location>
</feature>
<dbReference type="Proteomes" id="UP000596742">
    <property type="component" value="Unassembled WGS sequence"/>
</dbReference>
<accession>A0A8B6ETB2</accession>
<dbReference type="AlphaFoldDB" id="A0A8B6ETB2"/>
<sequence>MEENGPPARHAREGAVDIQNYGPPARQAREGADKENFGKVRKPGLKHKAEEPGD</sequence>
<dbReference type="EMBL" id="UYJE01005692">
    <property type="protein sequence ID" value="VDI39519.1"/>
    <property type="molecule type" value="Genomic_DNA"/>
</dbReference>
<organism evidence="2 3">
    <name type="scientific">Mytilus galloprovincialis</name>
    <name type="common">Mediterranean mussel</name>
    <dbReference type="NCBI Taxonomy" id="29158"/>
    <lineage>
        <taxon>Eukaryota</taxon>
        <taxon>Metazoa</taxon>
        <taxon>Spiralia</taxon>
        <taxon>Lophotrochozoa</taxon>
        <taxon>Mollusca</taxon>
        <taxon>Bivalvia</taxon>
        <taxon>Autobranchia</taxon>
        <taxon>Pteriomorphia</taxon>
        <taxon>Mytilida</taxon>
        <taxon>Mytiloidea</taxon>
        <taxon>Mytilidae</taxon>
        <taxon>Mytilinae</taxon>
        <taxon>Mytilus</taxon>
    </lineage>
</organism>
<evidence type="ECO:0000313" key="3">
    <source>
        <dbReference type="Proteomes" id="UP000596742"/>
    </source>
</evidence>
<reference evidence="2" key="1">
    <citation type="submission" date="2018-11" db="EMBL/GenBank/DDBJ databases">
        <authorList>
            <person name="Alioto T."/>
            <person name="Alioto T."/>
        </authorList>
    </citation>
    <scope>NUCLEOTIDE SEQUENCE</scope>
</reference>
<comment type="caution">
    <text evidence="2">The sequence shown here is derived from an EMBL/GenBank/DDBJ whole genome shotgun (WGS) entry which is preliminary data.</text>
</comment>
<gene>
    <name evidence="2" type="ORF">MGAL_10B084161</name>
</gene>
<proteinExistence type="predicted"/>
<evidence type="ECO:0000256" key="1">
    <source>
        <dbReference type="SAM" id="MobiDB-lite"/>
    </source>
</evidence>
<protein>
    <submittedName>
        <fullName evidence="2">Uncharacterized protein</fullName>
    </submittedName>
</protein>
<keyword evidence="3" id="KW-1185">Reference proteome</keyword>
<feature type="region of interest" description="Disordered" evidence="1">
    <location>
        <begin position="1"/>
        <end position="54"/>
    </location>
</feature>
<evidence type="ECO:0000313" key="2">
    <source>
        <dbReference type="EMBL" id="VDI39519.1"/>
    </source>
</evidence>
<name>A0A8B6ETB2_MYTGA</name>